<organism evidence="2 3">
    <name type="scientific">Prorocentrum cordatum</name>
    <dbReference type="NCBI Taxonomy" id="2364126"/>
    <lineage>
        <taxon>Eukaryota</taxon>
        <taxon>Sar</taxon>
        <taxon>Alveolata</taxon>
        <taxon>Dinophyceae</taxon>
        <taxon>Prorocentrales</taxon>
        <taxon>Prorocentraceae</taxon>
        <taxon>Prorocentrum</taxon>
    </lineage>
</organism>
<comment type="caution">
    <text evidence="2">The sequence shown here is derived from an EMBL/GenBank/DDBJ whole genome shotgun (WGS) entry which is preliminary data.</text>
</comment>
<name>A0ABN9XR05_9DINO</name>
<reference evidence="2" key="1">
    <citation type="submission" date="2023-10" db="EMBL/GenBank/DDBJ databases">
        <authorList>
            <person name="Chen Y."/>
            <person name="Shah S."/>
            <person name="Dougan E. K."/>
            <person name="Thang M."/>
            <person name="Chan C."/>
        </authorList>
    </citation>
    <scope>NUCLEOTIDE SEQUENCE [LARGE SCALE GENOMIC DNA]</scope>
</reference>
<proteinExistence type="predicted"/>
<feature type="region of interest" description="Disordered" evidence="1">
    <location>
        <begin position="1"/>
        <end position="72"/>
    </location>
</feature>
<evidence type="ECO:0000313" key="3">
    <source>
        <dbReference type="Proteomes" id="UP001189429"/>
    </source>
</evidence>
<dbReference type="Proteomes" id="UP001189429">
    <property type="component" value="Unassembled WGS sequence"/>
</dbReference>
<evidence type="ECO:0000256" key="1">
    <source>
        <dbReference type="SAM" id="MobiDB-lite"/>
    </source>
</evidence>
<protein>
    <submittedName>
        <fullName evidence="2">Uncharacterized protein</fullName>
    </submittedName>
</protein>
<accession>A0ABN9XR05</accession>
<evidence type="ECO:0000313" key="2">
    <source>
        <dbReference type="EMBL" id="CAK0902397.1"/>
    </source>
</evidence>
<keyword evidence="3" id="KW-1185">Reference proteome</keyword>
<sequence length="217" mass="23662">MARASLIRPARAAQDSSDGGPGGEAAERARRAPSAARSGGPTLGGGQGWPRAHGRAVRAGTDVRRTSRKPSRALAAWRLAPEVWSRARWPWSSDPNGNGEMIYDSIIQNARGDGQLSEEVGEAVYEKIRERLKQFTTPGETQIGTRAEGNDLEKLPSESCLDFEARRERHRRSVQRAGLARAEAEDFAECVARNGKKCTAVTRVGKRDCPRKDSGIE</sequence>
<gene>
    <name evidence="2" type="ORF">PCOR1329_LOCUS79024</name>
</gene>
<dbReference type="EMBL" id="CAUYUJ010021062">
    <property type="protein sequence ID" value="CAK0902397.1"/>
    <property type="molecule type" value="Genomic_DNA"/>
</dbReference>